<reference evidence="1" key="1">
    <citation type="journal article" date="2019" name="Sci. Rep.">
        <title>Draft genome of Tanacetum cinerariifolium, the natural source of mosquito coil.</title>
        <authorList>
            <person name="Yamashiro T."/>
            <person name="Shiraishi A."/>
            <person name="Satake H."/>
            <person name="Nakayama K."/>
        </authorList>
    </citation>
    <scope>NUCLEOTIDE SEQUENCE</scope>
</reference>
<organism evidence="1">
    <name type="scientific">Tanacetum cinerariifolium</name>
    <name type="common">Dalmatian daisy</name>
    <name type="synonym">Chrysanthemum cinerariifolium</name>
    <dbReference type="NCBI Taxonomy" id="118510"/>
    <lineage>
        <taxon>Eukaryota</taxon>
        <taxon>Viridiplantae</taxon>
        <taxon>Streptophyta</taxon>
        <taxon>Embryophyta</taxon>
        <taxon>Tracheophyta</taxon>
        <taxon>Spermatophyta</taxon>
        <taxon>Magnoliopsida</taxon>
        <taxon>eudicotyledons</taxon>
        <taxon>Gunneridae</taxon>
        <taxon>Pentapetalae</taxon>
        <taxon>asterids</taxon>
        <taxon>campanulids</taxon>
        <taxon>Asterales</taxon>
        <taxon>Asteraceae</taxon>
        <taxon>Asteroideae</taxon>
        <taxon>Anthemideae</taxon>
        <taxon>Anthemidinae</taxon>
        <taxon>Tanacetum</taxon>
    </lineage>
</organism>
<name>A0A6L2NUV7_TANCI</name>
<comment type="caution">
    <text evidence="1">The sequence shown here is derived from an EMBL/GenBank/DDBJ whole genome shotgun (WGS) entry which is preliminary data.</text>
</comment>
<dbReference type="EMBL" id="BKCJ010009897">
    <property type="protein sequence ID" value="GEU89139.1"/>
    <property type="molecule type" value="Genomic_DNA"/>
</dbReference>
<gene>
    <name evidence="1" type="ORF">Tci_061117</name>
</gene>
<sequence>MDSNFNNKNKPWKYSLDIDDSDLHLTLAVHSSSSTHVEPSPYTTNLVTIIPGPLGLVQLSSSTRVESSNLTINPIRIIPSPAGLVQRARLLTENVFIIDPDGALMSTQKYMDKVVKDVGEDDDFKSAA</sequence>
<accession>A0A6L2NUV7</accession>
<proteinExistence type="predicted"/>
<dbReference type="AlphaFoldDB" id="A0A6L2NUV7"/>
<evidence type="ECO:0000313" key="1">
    <source>
        <dbReference type="EMBL" id="GEU89139.1"/>
    </source>
</evidence>
<protein>
    <submittedName>
        <fullName evidence="1">Uncharacterized protein</fullName>
    </submittedName>
</protein>